<protein>
    <submittedName>
        <fullName evidence="1">Uncharacterized protein</fullName>
    </submittedName>
</protein>
<accession>A0AAV1U6U3</accession>
<sequence length="89" mass="10483">MESTTAGLSRGCTRIREPDANLQLRFNVHFDGRALWSRTCCGIDGTDRTLRRYQVNRVRVDYVGKMLWRAQNRVQRVPRSHVRTSLMCW</sequence>
<name>A0AAV1U6U3_9STRA</name>
<dbReference type="EMBL" id="CAKLBY020000167">
    <property type="protein sequence ID" value="CAK7930471.1"/>
    <property type="molecule type" value="Genomic_DNA"/>
</dbReference>
<gene>
    <name evidence="1" type="ORF">PM001_LOCUS15621</name>
</gene>
<comment type="caution">
    <text evidence="1">The sequence shown here is derived from an EMBL/GenBank/DDBJ whole genome shotgun (WGS) entry which is preliminary data.</text>
</comment>
<evidence type="ECO:0000313" key="2">
    <source>
        <dbReference type="Proteomes" id="UP001162060"/>
    </source>
</evidence>
<dbReference type="Proteomes" id="UP001162060">
    <property type="component" value="Unassembled WGS sequence"/>
</dbReference>
<proteinExistence type="predicted"/>
<organism evidence="1 2">
    <name type="scientific">Peronospora matthiolae</name>
    <dbReference type="NCBI Taxonomy" id="2874970"/>
    <lineage>
        <taxon>Eukaryota</taxon>
        <taxon>Sar</taxon>
        <taxon>Stramenopiles</taxon>
        <taxon>Oomycota</taxon>
        <taxon>Peronosporomycetes</taxon>
        <taxon>Peronosporales</taxon>
        <taxon>Peronosporaceae</taxon>
        <taxon>Peronospora</taxon>
    </lineage>
</organism>
<reference evidence="1" key="1">
    <citation type="submission" date="2024-01" db="EMBL/GenBank/DDBJ databases">
        <authorList>
            <person name="Webb A."/>
        </authorList>
    </citation>
    <scope>NUCLEOTIDE SEQUENCE</scope>
    <source>
        <strain evidence="1">Pm1</strain>
    </source>
</reference>
<evidence type="ECO:0000313" key="1">
    <source>
        <dbReference type="EMBL" id="CAK7930471.1"/>
    </source>
</evidence>
<dbReference type="AlphaFoldDB" id="A0AAV1U6U3"/>